<dbReference type="Proteomes" id="UP000621436">
    <property type="component" value="Unassembled WGS sequence"/>
</dbReference>
<dbReference type="Gene3D" id="1.20.1050.90">
    <property type="entry name" value="RecF/RecN/SMC, N-terminal domain"/>
    <property type="match status" value="1"/>
</dbReference>
<dbReference type="GO" id="GO:0006302">
    <property type="term" value="P:double-strand break repair"/>
    <property type="evidence" value="ECO:0007669"/>
    <property type="project" value="TreeGrafter"/>
</dbReference>
<dbReference type="GO" id="GO:0005524">
    <property type="term" value="F:ATP binding"/>
    <property type="evidence" value="ECO:0007669"/>
    <property type="project" value="UniProtKB-UniRule"/>
</dbReference>
<keyword evidence="16" id="KW-1185">Reference proteome</keyword>
<organism evidence="15 16">
    <name type="scientific">Halonatronomonas betaini</name>
    <dbReference type="NCBI Taxonomy" id="2778430"/>
    <lineage>
        <taxon>Bacteria</taxon>
        <taxon>Bacillati</taxon>
        <taxon>Bacillota</taxon>
        <taxon>Clostridia</taxon>
        <taxon>Halanaerobiales</taxon>
        <taxon>Halarsenatibacteraceae</taxon>
        <taxon>Halonatronomonas</taxon>
    </lineage>
</organism>
<evidence type="ECO:0000256" key="12">
    <source>
        <dbReference type="HAMAP-Rule" id="MF_00365"/>
    </source>
</evidence>
<evidence type="ECO:0000256" key="1">
    <source>
        <dbReference type="ARBA" id="ARBA00004496"/>
    </source>
</evidence>
<dbReference type="InterPro" id="IPR018078">
    <property type="entry name" value="DNA-binding_RecF_CS"/>
</dbReference>
<keyword evidence="11 12" id="KW-0742">SOS response</keyword>
<dbReference type="GO" id="GO:0009432">
    <property type="term" value="P:SOS response"/>
    <property type="evidence" value="ECO:0007669"/>
    <property type="project" value="UniProtKB-UniRule"/>
</dbReference>
<keyword evidence="6 12" id="KW-0547">Nucleotide-binding</keyword>
<keyword evidence="10 12" id="KW-0234">DNA repair</keyword>
<reference evidence="15" key="1">
    <citation type="submission" date="2020-11" db="EMBL/GenBank/DDBJ databases">
        <title>Halonatronomonas betainensis gen. nov., sp. nov. a novel haloalkaliphilic representative of the family Halanaerobiacae capable of betaine degradation.</title>
        <authorList>
            <person name="Boltyanskaya Y."/>
            <person name="Kevbrin V."/>
            <person name="Detkova E."/>
            <person name="Grouzdev D.S."/>
            <person name="Koziaeva V."/>
            <person name="Zhilina T."/>
        </authorList>
    </citation>
    <scope>NUCLEOTIDE SEQUENCE</scope>
    <source>
        <strain evidence="15">Z-7014</strain>
    </source>
</reference>
<dbReference type="Gene3D" id="3.40.50.300">
    <property type="entry name" value="P-loop containing nucleotide triphosphate hydrolases"/>
    <property type="match status" value="1"/>
</dbReference>
<evidence type="ECO:0000256" key="6">
    <source>
        <dbReference type="ARBA" id="ARBA00022741"/>
    </source>
</evidence>
<evidence type="ECO:0000256" key="8">
    <source>
        <dbReference type="ARBA" id="ARBA00022840"/>
    </source>
</evidence>
<dbReference type="NCBIfam" id="TIGR00611">
    <property type="entry name" value="recf"/>
    <property type="match status" value="1"/>
</dbReference>
<dbReference type="EMBL" id="JADPIE010000007">
    <property type="protein sequence ID" value="MBF8437693.1"/>
    <property type="molecule type" value="Genomic_DNA"/>
</dbReference>
<dbReference type="GO" id="GO:0003697">
    <property type="term" value="F:single-stranded DNA binding"/>
    <property type="evidence" value="ECO:0007669"/>
    <property type="project" value="UniProtKB-UniRule"/>
</dbReference>
<evidence type="ECO:0000256" key="7">
    <source>
        <dbReference type="ARBA" id="ARBA00022763"/>
    </source>
</evidence>
<evidence type="ECO:0000259" key="14">
    <source>
        <dbReference type="Pfam" id="PF02463"/>
    </source>
</evidence>
<dbReference type="PROSITE" id="PS00618">
    <property type="entry name" value="RECF_2"/>
    <property type="match status" value="1"/>
</dbReference>
<keyword evidence="4 12" id="KW-0963">Cytoplasm</keyword>
<keyword evidence="8 12" id="KW-0067">ATP-binding</keyword>
<keyword evidence="5 12" id="KW-0235">DNA replication</keyword>
<dbReference type="HAMAP" id="MF_00365">
    <property type="entry name" value="RecF"/>
    <property type="match status" value="1"/>
</dbReference>
<dbReference type="GO" id="GO:0005737">
    <property type="term" value="C:cytoplasm"/>
    <property type="evidence" value="ECO:0007669"/>
    <property type="project" value="UniProtKB-SubCell"/>
</dbReference>
<comment type="similarity">
    <text evidence="2 12 13">Belongs to the RecF family.</text>
</comment>
<feature type="binding site" evidence="12">
    <location>
        <begin position="30"/>
        <end position="37"/>
    </location>
    <ligand>
        <name>ATP</name>
        <dbReference type="ChEBI" id="CHEBI:30616"/>
    </ligand>
</feature>
<protein>
    <recommendedName>
        <fullName evidence="3 12">DNA replication and repair protein RecF</fullName>
    </recommendedName>
</protein>
<comment type="subcellular location">
    <subcellularLocation>
        <location evidence="1 12 13">Cytoplasm</location>
    </subcellularLocation>
</comment>
<gene>
    <name evidence="12 15" type="primary">recF</name>
    <name evidence="15" type="ORF">I0Q91_11415</name>
</gene>
<dbReference type="SUPFAM" id="SSF52540">
    <property type="entry name" value="P-loop containing nucleoside triphosphate hydrolases"/>
    <property type="match status" value="1"/>
</dbReference>
<evidence type="ECO:0000256" key="3">
    <source>
        <dbReference type="ARBA" id="ARBA00020170"/>
    </source>
</evidence>
<keyword evidence="9 12" id="KW-0238">DNA-binding</keyword>
<dbReference type="InterPro" id="IPR003395">
    <property type="entry name" value="RecF/RecN/SMC_N"/>
</dbReference>
<dbReference type="Pfam" id="PF02463">
    <property type="entry name" value="SMC_N"/>
    <property type="match status" value="1"/>
</dbReference>
<sequence length="373" mass="43552">MLIKRIYLKNFRNLKSVLLDFNSDLNIIVGDNGQGKTNLLEAIYYISTGRSHRTSTDKELINFSEDDNSDNKKLIIQTKILKEDKLNQKLSLQIQGRDKLFKVDDKEVEKISDFIGKLNVVLFSPEDLDLVKGGPANRRDFLDTEVSQVNPYYYHQLKKYEKVLKQRNNLLKEIRYNSNKDKSVLEVFTDQLVSIGSKIIKKRQEVVEKLKILARLHQRKLTDNQENLKVIYDPSFEFENIKNIEEEFNEIITKKIDKEIERGYTLIGPHRDDLILEINGYDIRKFGSQGQQRTAALALKLAELEFMKSESGEYPVLLLDDVFSELDGIRRQELINFIGQRIQTFITTTDKLLVEDIASDEDKYFYIKSGKFY</sequence>
<evidence type="ECO:0000313" key="15">
    <source>
        <dbReference type="EMBL" id="MBF8437693.1"/>
    </source>
</evidence>
<evidence type="ECO:0000256" key="13">
    <source>
        <dbReference type="RuleBase" id="RU000578"/>
    </source>
</evidence>
<dbReference type="AlphaFoldDB" id="A0A931AZM0"/>
<comment type="caution">
    <text evidence="15">The sequence shown here is derived from an EMBL/GenBank/DDBJ whole genome shotgun (WGS) entry which is preliminary data.</text>
</comment>
<dbReference type="GO" id="GO:0000731">
    <property type="term" value="P:DNA synthesis involved in DNA repair"/>
    <property type="evidence" value="ECO:0007669"/>
    <property type="project" value="TreeGrafter"/>
</dbReference>
<feature type="domain" description="RecF/RecN/SMC N-terminal" evidence="14">
    <location>
        <begin position="3"/>
        <end position="357"/>
    </location>
</feature>
<dbReference type="InterPro" id="IPR027417">
    <property type="entry name" value="P-loop_NTPase"/>
</dbReference>
<dbReference type="PANTHER" id="PTHR32182:SF0">
    <property type="entry name" value="DNA REPLICATION AND REPAIR PROTEIN RECF"/>
    <property type="match status" value="1"/>
</dbReference>
<evidence type="ECO:0000256" key="4">
    <source>
        <dbReference type="ARBA" id="ARBA00022490"/>
    </source>
</evidence>
<keyword evidence="7 12" id="KW-0227">DNA damage</keyword>
<proteinExistence type="inferred from homology"/>
<evidence type="ECO:0000256" key="9">
    <source>
        <dbReference type="ARBA" id="ARBA00023125"/>
    </source>
</evidence>
<dbReference type="InterPro" id="IPR001238">
    <property type="entry name" value="DNA-binding_RecF"/>
</dbReference>
<dbReference type="InterPro" id="IPR042174">
    <property type="entry name" value="RecF_2"/>
</dbReference>
<evidence type="ECO:0000256" key="2">
    <source>
        <dbReference type="ARBA" id="ARBA00008016"/>
    </source>
</evidence>
<dbReference type="GO" id="GO:0006260">
    <property type="term" value="P:DNA replication"/>
    <property type="evidence" value="ECO:0007669"/>
    <property type="project" value="UniProtKB-UniRule"/>
</dbReference>
<dbReference type="PANTHER" id="PTHR32182">
    <property type="entry name" value="DNA REPLICATION AND REPAIR PROTEIN RECF"/>
    <property type="match status" value="1"/>
</dbReference>
<accession>A0A931AZM0</accession>
<comment type="function">
    <text evidence="12 13">The RecF protein is involved in DNA metabolism; it is required for DNA replication and normal SOS inducibility. RecF binds preferentially to single-stranded, linear DNA. It also seems to bind ATP.</text>
</comment>
<evidence type="ECO:0000256" key="5">
    <source>
        <dbReference type="ARBA" id="ARBA00022705"/>
    </source>
</evidence>
<dbReference type="RefSeq" id="WP_270454700.1">
    <property type="nucleotide sequence ID" value="NZ_JADPIE010000007.1"/>
</dbReference>
<evidence type="ECO:0000256" key="11">
    <source>
        <dbReference type="ARBA" id="ARBA00023236"/>
    </source>
</evidence>
<evidence type="ECO:0000256" key="10">
    <source>
        <dbReference type="ARBA" id="ARBA00023204"/>
    </source>
</evidence>
<name>A0A931AZM0_9FIRM</name>
<evidence type="ECO:0000313" key="16">
    <source>
        <dbReference type="Proteomes" id="UP000621436"/>
    </source>
</evidence>
<dbReference type="PROSITE" id="PS00617">
    <property type="entry name" value="RECF_1"/>
    <property type="match status" value="1"/>
</dbReference>